<sequence length="97" mass="11054">MVKVDVEFSSTSMEAKCNFRSDRNGEFSDLRFGMRLSIYNTTAKEMSFPCVRLHQADLNNIKYGNFVAVSNAMKPIGGIIAVRQNFFRNSAHRIIEL</sequence>
<organism evidence="1 2">
    <name type="scientific">Elizabethkingia miricola</name>
    <name type="common">Chryseobacterium miricola</name>
    <dbReference type="NCBI Taxonomy" id="172045"/>
    <lineage>
        <taxon>Bacteria</taxon>
        <taxon>Pseudomonadati</taxon>
        <taxon>Bacteroidota</taxon>
        <taxon>Flavobacteriia</taxon>
        <taxon>Flavobacteriales</taxon>
        <taxon>Weeksellaceae</taxon>
        <taxon>Elizabethkingia</taxon>
    </lineage>
</organism>
<evidence type="ECO:0000313" key="2">
    <source>
        <dbReference type="Proteomes" id="UP001239265"/>
    </source>
</evidence>
<dbReference type="AlphaFoldDB" id="A0ABD5BBB0"/>
<accession>A0ABD5BBB0</accession>
<gene>
    <name evidence="1" type="ORF">QT385_20555</name>
</gene>
<dbReference type="EMBL" id="JAUCQJ010000007">
    <property type="protein sequence ID" value="MDQ8751058.1"/>
    <property type="molecule type" value="Genomic_DNA"/>
</dbReference>
<dbReference type="Proteomes" id="UP001239265">
    <property type="component" value="Unassembled WGS sequence"/>
</dbReference>
<proteinExistence type="predicted"/>
<evidence type="ECO:0000313" key="1">
    <source>
        <dbReference type="EMBL" id="MDQ8751058.1"/>
    </source>
</evidence>
<reference evidence="1 2" key="1">
    <citation type="submission" date="2023-06" db="EMBL/GenBank/DDBJ databases">
        <title>Nosocomial Elizabethkingia miricola genome.</title>
        <authorList>
            <person name="Morgado S."/>
            <person name="Fonseca E."/>
            <person name="Freitas F."/>
            <person name="Vicente A.C."/>
        </authorList>
    </citation>
    <scope>NUCLEOTIDE SEQUENCE [LARGE SCALE GENOMIC DNA]</scope>
    <source>
        <strain evidence="1 2">EM15</strain>
    </source>
</reference>
<comment type="caution">
    <text evidence="1">The sequence shown here is derived from an EMBL/GenBank/DDBJ whole genome shotgun (WGS) entry which is preliminary data.</text>
</comment>
<name>A0ABD5BBB0_ELIMR</name>
<dbReference type="RefSeq" id="WP_309047544.1">
    <property type="nucleotide sequence ID" value="NZ_JAUCQJ010000007.1"/>
</dbReference>
<protein>
    <submittedName>
        <fullName evidence="1">Uncharacterized protein</fullName>
    </submittedName>
</protein>